<organism evidence="1 2">
    <name type="scientific">Agathobacter rectalis</name>
    <dbReference type="NCBI Taxonomy" id="39491"/>
    <lineage>
        <taxon>Bacteria</taxon>
        <taxon>Bacillati</taxon>
        <taxon>Bacillota</taxon>
        <taxon>Clostridia</taxon>
        <taxon>Lachnospirales</taxon>
        <taxon>Lachnospiraceae</taxon>
        <taxon>Agathobacter</taxon>
    </lineage>
</organism>
<evidence type="ECO:0008006" key="3">
    <source>
        <dbReference type="Google" id="ProtNLM"/>
    </source>
</evidence>
<accession>A0A5S4VNS5</accession>
<sequence length="121" mass="14696">MDRAERRRLEKQKGKQVKTYNLTRSQLHNAVRQVTEEDLKRIKQEAMEDAINTAMTLLLVLPMEVLMDHYWKKTYANKIPEFTELVLQYYERWQNGELDMDEMKKDLWEYGGVRLEEREVE</sequence>
<dbReference type="RefSeq" id="WP_148872074.1">
    <property type="nucleotide sequence ID" value="NZ_VSTF01000003.1"/>
</dbReference>
<reference evidence="1 2" key="1">
    <citation type="submission" date="2019-08" db="EMBL/GenBank/DDBJ databases">
        <authorList>
            <person name="Duncan S."/>
            <person name="Walker A."/>
        </authorList>
    </citation>
    <scope>NUCLEOTIDE SEQUENCE [LARGE SCALE GENOMIC DNA]</scope>
    <source>
        <strain evidence="1 2">T3WBe13</strain>
    </source>
</reference>
<protein>
    <recommendedName>
        <fullName evidence="3">DUF3848 domain-containing protein</fullName>
    </recommendedName>
</protein>
<name>A0A5S4VNS5_9FIRM</name>
<proteinExistence type="predicted"/>
<dbReference type="EMBL" id="VSTF01000003">
    <property type="protein sequence ID" value="TYL60953.1"/>
    <property type="molecule type" value="Genomic_DNA"/>
</dbReference>
<dbReference type="Proteomes" id="UP000324327">
    <property type="component" value="Unassembled WGS sequence"/>
</dbReference>
<reference evidence="1 2" key="2">
    <citation type="submission" date="2019-09" db="EMBL/GenBank/DDBJ databases">
        <title>Strain-level analysis of Eubacterium rectale using genomes from metagenomes.</title>
        <authorList>
            <person name="Karcher N."/>
            <person name="Segata N."/>
        </authorList>
    </citation>
    <scope>NUCLEOTIDE SEQUENCE [LARGE SCALE GENOMIC DNA]</scope>
    <source>
        <strain evidence="1 2">T3WBe13</strain>
    </source>
</reference>
<evidence type="ECO:0000313" key="1">
    <source>
        <dbReference type="EMBL" id="TYL60953.1"/>
    </source>
</evidence>
<evidence type="ECO:0000313" key="2">
    <source>
        <dbReference type="Proteomes" id="UP000324327"/>
    </source>
</evidence>
<comment type="caution">
    <text evidence="1">The sequence shown here is derived from an EMBL/GenBank/DDBJ whole genome shotgun (WGS) entry which is preliminary data.</text>
</comment>
<dbReference type="AlphaFoldDB" id="A0A5S4VNS5"/>
<gene>
    <name evidence="1" type="ORF">FYL31_04855</name>
</gene>